<dbReference type="GeneID" id="25262970"/>
<dbReference type="AlphaFoldDB" id="A0A066VKP2"/>
<organism evidence="3 4">
    <name type="scientific">Tilletiaria anomala (strain ATCC 24038 / CBS 436.72 / UBC 951)</name>
    <dbReference type="NCBI Taxonomy" id="1037660"/>
    <lineage>
        <taxon>Eukaryota</taxon>
        <taxon>Fungi</taxon>
        <taxon>Dikarya</taxon>
        <taxon>Basidiomycota</taxon>
        <taxon>Ustilaginomycotina</taxon>
        <taxon>Exobasidiomycetes</taxon>
        <taxon>Georgefischeriales</taxon>
        <taxon>Tilletiariaceae</taxon>
        <taxon>Tilletiaria</taxon>
    </lineage>
</organism>
<reference evidence="3 4" key="1">
    <citation type="submission" date="2014-05" db="EMBL/GenBank/DDBJ databases">
        <title>Draft genome sequence of a rare smut relative, Tilletiaria anomala UBC 951.</title>
        <authorList>
            <consortium name="DOE Joint Genome Institute"/>
            <person name="Toome M."/>
            <person name="Kuo A."/>
            <person name="Henrissat B."/>
            <person name="Lipzen A."/>
            <person name="Tritt A."/>
            <person name="Yoshinaga Y."/>
            <person name="Zane M."/>
            <person name="Barry K."/>
            <person name="Grigoriev I.V."/>
            <person name="Spatafora J.W."/>
            <person name="Aimea M.C."/>
        </authorList>
    </citation>
    <scope>NUCLEOTIDE SEQUENCE [LARGE SCALE GENOMIC DNA]</scope>
    <source>
        <strain evidence="3 4">UBC 951</strain>
    </source>
</reference>
<evidence type="ECO:0000256" key="1">
    <source>
        <dbReference type="SAM" id="MobiDB-lite"/>
    </source>
</evidence>
<comment type="caution">
    <text evidence="3">The sequence shown here is derived from an EMBL/GenBank/DDBJ whole genome shotgun (WGS) entry which is preliminary data.</text>
</comment>
<dbReference type="PANTHER" id="PTHR23025:SF3">
    <property type="entry name" value="HORMONE-SENSITIVE LIPASE"/>
    <property type="match status" value="1"/>
</dbReference>
<proteinExistence type="predicted"/>
<feature type="region of interest" description="Disordered" evidence="1">
    <location>
        <begin position="897"/>
        <end position="934"/>
    </location>
</feature>
<dbReference type="HOGENOM" id="CLU_003590_2_0_1"/>
<dbReference type="GO" id="GO:0004771">
    <property type="term" value="F:sterol ester esterase activity"/>
    <property type="evidence" value="ECO:0007669"/>
    <property type="project" value="TreeGrafter"/>
</dbReference>
<dbReference type="InterPro" id="IPR029058">
    <property type="entry name" value="AB_hydrolase_fold"/>
</dbReference>
<name>A0A066VKP2_TILAU</name>
<dbReference type="RefSeq" id="XP_013241925.1">
    <property type="nucleotide sequence ID" value="XM_013386471.1"/>
</dbReference>
<dbReference type="InterPro" id="IPR013094">
    <property type="entry name" value="AB_hydrolase_3"/>
</dbReference>
<feature type="compositionally biased region" description="Low complexity" evidence="1">
    <location>
        <begin position="783"/>
        <end position="799"/>
    </location>
</feature>
<gene>
    <name evidence="3" type="ORF">K437DRAFT_237924</name>
</gene>
<dbReference type="InParanoid" id="A0A066VKP2"/>
<accession>A0A066VKP2</accession>
<feature type="region of interest" description="Disordered" evidence="1">
    <location>
        <begin position="961"/>
        <end position="992"/>
    </location>
</feature>
<keyword evidence="3" id="KW-0378">Hydrolase</keyword>
<feature type="compositionally biased region" description="Low complexity" evidence="1">
    <location>
        <begin position="815"/>
        <end position="832"/>
    </location>
</feature>
<evidence type="ECO:0000313" key="3">
    <source>
        <dbReference type="EMBL" id="KDN42061.1"/>
    </source>
</evidence>
<feature type="compositionally biased region" description="Low complexity" evidence="1">
    <location>
        <begin position="392"/>
        <end position="405"/>
    </location>
</feature>
<dbReference type="OMA" id="WVQMRII"/>
<dbReference type="GO" id="GO:0005829">
    <property type="term" value="C:cytosol"/>
    <property type="evidence" value="ECO:0007669"/>
    <property type="project" value="TreeGrafter"/>
</dbReference>
<dbReference type="PANTHER" id="PTHR23025">
    <property type="entry name" value="TRIACYLGLYCEROL LIPASE"/>
    <property type="match status" value="1"/>
</dbReference>
<feature type="region of interest" description="Disordered" evidence="1">
    <location>
        <begin position="674"/>
        <end position="697"/>
    </location>
</feature>
<feature type="region of interest" description="Disordered" evidence="1">
    <location>
        <begin position="751"/>
        <end position="834"/>
    </location>
</feature>
<dbReference type="GO" id="GO:0004806">
    <property type="term" value="F:triacylglycerol lipase activity"/>
    <property type="evidence" value="ECO:0007669"/>
    <property type="project" value="TreeGrafter"/>
</dbReference>
<dbReference type="GO" id="GO:0019433">
    <property type="term" value="P:triglyceride catabolic process"/>
    <property type="evidence" value="ECO:0007669"/>
    <property type="project" value="TreeGrafter"/>
</dbReference>
<dbReference type="Gene3D" id="3.40.50.1820">
    <property type="entry name" value="alpha/beta hydrolase"/>
    <property type="match status" value="2"/>
</dbReference>
<feature type="region of interest" description="Disordered" evidence="1">
    <location>
        <begin position="517"/>
        <end position="536"/>
    </location>
</feature>
<dbReference type="STRING" id="1037660.A0A066VKP2"/>
<evidence type="ECO:0000313" key="4">
    <source>
        <dbReference type="Proteomes" id="UP000027361"/>
    </source>
</evidence>
<feature type="domain" description="Alpha/beta hydrolase fold-3" evidence="2">
    <location>
        <begin position="572"/>
        <end position="654"/>
    </location>
</feature>
<feature type="domain" description="Alpha/beta hydrolase fold-3" evidence="2">
    <location>
        <begin position="220"/>
        <end position="358"/>
    </location>
</feature>
<feature type="compositionally biased region" description="Polar residues" evidence="1">
    <location>
        <begin position="917"/>
        <end position="932"/>
    </location>
</feature>
<dbReference type="EMBL" id="JMSN01000073">
    <property type="protein sequence ID" value="KDN42061.1"/>
    <property type="molecule type" value="Genomic_DNA"/>
</dbReference>
<sequence length="992" mass="108326">MIDHLLGRPSTRLKRLQVCAVIVFWLAVLRRTDRRGPNVRVLRWCTRRAQRYSPWQLTVAVLTAVYALRHADAILGVAAPEPLARMYSRPFYRVTWIVTALDAGFASAMHLRPAWLRDAASVVFSLYYLIYADEADEKLRKYRAFCTVGMLRATWHKTDNPYLRALTRLTWHRPRMVQKLLLPRPELGAHATRPVQVWLFYDGTDADLRHEQQLLLDIPGGGYISMTPQHHEERLRQLAKETRRPVLAVDYGKAPEHPFPYALEECFDVYRSLQESRGRIIGMSSSSSTSTAEAFGILLCGDSAGGNLACGVTLKIIEYPQPHIRSAYARRASGGPGSAPPPLARPIGLLLAYPSLNFAFTSWIKPEFLRVLRQQSEMNLHSMATPAETAGRLAAASSPLNPAARSQPARPTSAERRASVATPPPGSALATGGDTGSGAGESKAVRQHDMRADRSFSSLAAQAELHLAERARFAEAEPATSDDQQSISGEEQGDNEEATPVSAAVWSRIESDELDTLRTECPDLHRSASMDRARMEHAERQRQLNEFARAEDSDREARKVHKAPINTRLTMTSMAGYFQDRIITQSMLRAMAILYIGPRKQPDFDHDYMLSPLIAPPRLLAEFPPTLFICGEKDPLCDDTVVMAGRIREAKVAKKADLERRRAGRSARFGEALRMSQGGATARAQKQQRDPIEDEDVSETVQMRIIEGWSHGFLQMSSLLPEAKQVITFLSTWVVETFEVHAEQTAAAQQAAPPLACPPLPSPVSSRAGPSAPLMHRARKGHAAVVPPSAPASTAVAAAGDPHQADDADDEEPLSFIPKSTRSPSSSMRGSPVPKPVQFAAATCRTAEATPSAASVNARAYSQESNPLVFPPSAALSSSNGGGGVSLVLAPPPESLKDGHAAAANGRQVASEMGDVCSNSNSLRRGSKTGMTTEAEERYKSLLVNEHSLLQRRRDEAVFGLGETASGLHSSDDEQGDDTGRCATAGSGRRAH</sequence>
<dbReference type="Pfam" id="PF07859">
    <property type="entry name" value="Abhydrolase_3"/>
    <property type="match status" value="2"/>
</dbReference>
<evidence type="ECO:0000259" key="2">
    <source>
        <dbReference type="Pfam" id="PF07859"/>
    </source>
</evidence>
<dbReference type="OrthoDB" id="5570009at2759"/>
<keyword evidence="4" id="KW-1185">Reference proteome</keyword>
<feature type="region of interest" description="Disordered" evidence="1">
    <location>
        <begin position="390"/>
        <end position="451"/>
    </location>
</feature>
<feature type="region of interest" description="Disordered" evidence="1">
    <location>
        <begin position="475"/>
        <end position="501"/>
    </location>
</feature>
<dbReference type="SUPFAM" id="SSF53474">
    <property type="entry name" value="alpha/beta-Hydrolases"/>
    <property type="match status" value="1"/>
</dbReference>
<protein>
    <submittedName>
        <fullName evidence="3">Alpha/beta-hydrolase</fullName>
    </submittedName>
</protein>
<dbReference type="Proteomes" id="UP000027361">
    <property type="component" value="Unassembled WGS sequence"/>
</dbReference>